<dbReference type="Gene3D" id="3.30.1540.10">
    <property type="entry name" value="formyl-coa transferase, domain 3"/>
    <property type="match status" value="1"/>
</dbReference>
<comment type="caution">
    <text evidence="2">The sequence shown here is derived from an EMBL/GenBank/DDBJ whole genome shotgun (WGS) entry which is preliminary data.</text>
</comment>
<name>A0A840N1G1_9BRAD</name>
<sequence>MAGPLVGYRVLDLSRILAGPWLGQLLSDLGAEVWKIERPGTGDDTRQWGPPFLKDGESNDTTESAYFLSANRGKHSICIDIATDEGSAIVRALAQQADIVIENYKVGDMARYGLDYESLRRLKPDTIYCSITGYGQTGPMKDAAGYDMAIQAIGGLMSITGESDDMPGGGPQKVGVPIVDILTGMYSATGVISALLHRERTGEGQHIDMALLDVQVSVLANQNMNYLTTGTPPKRSGNAHPNIVPYQVFKTMDGSFVLAVGNDQQFRKFCAAAGLTELAADIRFLTNTDRLHNRDLLIPLLDVHLATQTTHQWISVLEPVGVPCAPINRLDQVFAHPQVIHRELQINLPHSSGAISPLVGNPIKFSRTKIEYSKSPPLRGEDTEYVLKTVLKFDEAQIQRLNASRVVDTGTHPRRASPSRLE</sequence>
<dbReference type="InterPro" id="IPR003673">
    <property type="entry name" value="CoA-Trfase_fam_III"/>
</dbReference>
<organism evidence="2 3">
    <name type="scientific">Afipia massiliensis</name>
    <dbReference type="NCBI Taxonomy" id="211460"/>
    <lineage>
        <taxon>Bacteria</taxon>
        <taxon>Pseudomonadati</taxon>
        <taxon>Pseudomonadota</taxon>
        <taxon>Alphaproteobacteria</taxon>
        <taxon>Hyphomicrobiales</taxon>
        <taxon>Nitrobacteraceae</taxon>
        <taxon>Afipia</taxon>
    </lineage>
</organism>
<evidence type="ECO:0000313" key="2">
    <source>
        <dbReference type="EMBL" id="MBB5052900.1"/>
    </source>
</evidence>
<dbReference type="Pfam" id="PF02515">
    <property type="entry name" value="CoA_transf_3"/>
    <property type="match status" value="1"/>
</dbReference>
<dbReference type="InterPro" id="IPR044855">
    <property type="entry name" value="CoA-Trfase_III_dom3_sf"/>
</dbReference>
<dbReference type="RefSeq" id="WP_184086113.1">
    <property type="nucleotide sequence ID" value="NZ_JACHIJ010000004.1"/>
</dbReference>
<dbReference type="Proteomes" id="UP000521227">
    <property type="component" value="Unassembled WGS sequence"/>
</dbReference>
<keyword evidence="1 2" id="KW-0808">Transferase</keyword>
<proteinExistence type="predicted"/>
<dbReference type="SUPFAM" id="SSF89796">
    <property type="entry name" value="CoA-transferase family III (CaiB/BaiF)"/>
    <property type="match status" value="1"/>
</dbReference>
<dbReference type="InterPro" id="IPR023606">
    <property type="entry name" value="CoA-Trfase_III_dom_1_sf"/>
</dbReference>
<protein>
    <submittedName>
        <fullName evidence="2">Crotonobetainyl-CoA:carnitine CoA-transferase CaiB-like acyl-CoA transferase</fullName>
    </submittedName>
</protein>
<dbReference type="Gene3D" id="3.40.50.10540">
    <property type="entry name" value="Crotonobetainyl-coa:carnitine coa-transferase, domain 1"/>
    <property type="match status" value="1"/>
</dbReference>
<dbReference type="PANTHER" id="PTHR48207:SF3">
    <property type="entry name" value="SUCCINATE--HYDROXYMETHYLGLUTARATE COA-TRANSFERASE"/>
    <property type="match status" value="1"/>
</dbReference>
<evidence type="ECO:0000313" key="3">
    <source>
        <dbReference type="Proteomes" id="UP000521227"/>
    </source>
</evidence>
<evidence type="ECO:0000256" key="1">
    <source>
        <dbReference type="ARBA" id="ARBA00022679"/>
    </source>
</evidence>
<dbReference type="AlphaFoldDB" id="A0A840N1G1"/>
<gene>
    <name evidence="2" type="ORF">HNQ36_002891</name>
</gene>
<dbReference type="PANTHER" id="PTHR48207">
    <property type="entry name" value="SUCCINATE--HYDROXYMETHYLGLUTARATE COA-TRANSFERASE"/>
    <property type="match status" value="1"/>
</dbReference>
<reference evidence="2 3" key="1">
    <citation type="submission" date="2020-08" db="EMBL/GenBank/DDBJ databases">
        <title>Genomic Encyclopedia of Type Strains, Phase IV (KMG-IV): sequencing the most valuable type-strain genomes for metagenomic binning, comparative biology and taxonomic classification.</title>
        <authorList>
            <person name="Goeker M."/>
        </authorList>
    </citation>
    <scope>NUCLEOTIDE SEQUENCE [LARGE SCALE GENOMIC DNA]</scope>
    <source>
        <strain evidence="2 3">DSM 17498</strain>
    </source>
</reference>
<dbReference type="EMBL" id="JACHIJ010000004">
    <property type="protein sequence ID" value="MBB5052900.1"/>
    <property type="molecule type" value="Genomic_DNA"/>
</dbReference>
<dbReference type="InterPro" id="IPR050483">
    <property type="entry name" value="CoA-transferase_III_domain"/>
</dbReference>
<dbReference type="GO" id="GO:0008410">
    <property type="term" value="F:CoA-transferase activity"/>
    <property type="evidence" value="ECO:0007669"/>
    <property type="project" value="TreeGrafter"/>
</dbReference>
<accession>A0A840N1G1</accession>